<dbReference type="Proteomes" id="UP000033556">
    <property type="component" value="Unassembled WGS sequence"/>
</dbReference>
<accession>A0A0F3N2G3</accession>
<sequence length="39" mass="4495">MTVTPWPSHGVQKKIKKDWIPRSSRGMILEVNGFLLSQE</sequence>
<dbReference type="PATRIC" id="fig|1359164.3.peg.988"/>
<keyword evidence="2" id="KW-1185">Reference proteome</keyword>
<gene>
    <name evidence="1" type="ORF">APHACPA_0999</name>
</gene>
<evidence type="ECO:0000313" key="2">
    <source>
        <dbReference type="Proteomes" id="UP000033556"/>
    </source>
</evidence>
<comment type="caution">
    <text evidence="1">The sequence shown here is derived from an EMBL/GenBank/DDBJ whole genome shotgun (WGS) entry which is preliminary data.</text>
</comment>
<dbReference type="EMBL" id="LANR01000001">
    <property type="protein sequence ID" value="KJV61981.1"/>
    <property type="molecule type" value="Genomic_DNA"/>
</dbReference>
<reference evidence="1 2" key="1">
    <citation type="submission" date="2015-01" db="EMBL/GenBank/DDBJ databases">
        <title>Genome Sequencing of Rickettsiales.</title>
        <authorList>
            <person name="Daugherty S.C."/>
            <person name="Su Q."/>
            <person name="Abolude K."/>
            <person name="Beier-Sexton M."/>
            <person name="Carlyon J.A."/>
            <person name="Carter R."/>
            <person name="Day N.P."/>
            <person name="Dumler S.J."/>
            <person name="Dyachenko V."/>
            <person name="Godinez A."/>
            <person name="Kurtti T.J."/>
            <person name="Lichay M."/>
            <person name="Mullins K.E."/>
            <person name="Ott S."/>
            <person name="Pappas-Brown V."/>
            <person name="Paris D.H."/>
            <person name="Patel P."/>
            <person name="Richards A.L."/>
            <person name="Sadzewicz L."/>
            <person name="Sears K."/>
            <person name="Seidman D."/>
            <person name="Sengamalay N."/>
            <person name="Stenos J."/>
            <person name="Tallon L.J."/>
            <person name="Vincent G."/>
            <person name="Fraser C.M."/>
            <person name="Munderloh U."/>
            <person name="Dunning-Hotopp J.C."/>
        </authorList>
    </citation>
    <scope>NUCLEOTIDE SEQUENCE [LARGE SCALE GENOMIC DNA]</scope>
    <source>
        <strain evidence="1 2">Ac/Pa</strain>
    </source>
</reference>
<proteinExistence type="predicted"/>
<dbReference type="AlphaFoldDB" id="A0A0F3N2G3"/>
<evidence type="ECO:0000313" key="1">
    <source>
        <dbReference type="EMBL" id="KJV61981.1"/>
    </source>
</evidence>
<organism evidence="1 2">
    <name type="scientific">Rickettsia amblyommatis str. Ac/Pa</name>
    <dbReference type="NCBI Taxonomy" id="1359164"/>
    <lineage>
        <taxon>Bacteria</taxon>
        <taxon>Pseudomonadati</taxon>
        <taxon>Pseudomonadota</taxon>
        <taxon>Alphaproteobacteria</taxon>
        <taxon>Rickettsiales</taxon>
        <taxon>Rickettsiaceae</taxon>
        <taxon>Rickettsieae</taxon>
        <taxon>Rickettsia</taxon>
        <taxon>spotted fever group</taxon>
    </lineage>
</organism>
<protein>
    <submittedName>
        <fullName evidence="1">Uncharacterized protein</fullName>
    </submittedName>
</protein>
<name>A0A0F3N2G3_RICAM</name>